<accession>A0A0F8Z4F4</accession>
<dbReference type="GO" id="GO:0008812">
    <property type="term" value="F:choline dehydrogenase activity"/>
    <property type="evidence" value="ECO:0007669"/>
    <property type="project" value="TreeGrafter"/>
</dbReference>
<feature type="domain" description="OCT" evidence="9">
    <location>
        <begin position="151"/>
        <end position="239"/>
    </location>
</feature>
<dbReference type="PRINTS" id="PR00326">
    <property type="entry name" value="GTP1OBG"/>
</dbReference>
<dbReference type="PANTHER" id="PTHR11552:SF147">
    <property type="entry name" value="CHOLINE DEHYDROGENASE, MITOCHONDRIAL"/>
    <property type="match status" value="1"/>
</dbReference>
<dbReference type="GO" id="GO:0050660">
    <property type="term" value="F:flavin adenine dinucleotide binding"/>
    <property type="evidence" value="ECO:0007669"/>
    <property type="project" value="InterPro"/>
</dbReference>
<comment type="cofactor">
    <cofactor evidence="2">
        <name>FAD</name>
        <dbReference type="ChEBI" id="CHEBI:57692"/>
    </cofactor>
</comment>
<evidence type="ECO:0000256" key="3">
    <source>
        <dbReference type="ARBA" id="ARBA00010790"/>
    </source>
</evidence>
<dbReference type="InterPro" id="IPR036188">
    <property type="entry name" value="FAD/NAD-bd_sf"/>
</dbReference>
<dbReference type="InterPro" id="IPR006073">
    <property type="entry name" value="GTP-bd"/>
</dbReference>
<evidence type="ECO:0000256" key="1">
    <source>
        <dbReference type="ARBA" id="ARBA00001946"/>
    </source>
</evidence>
<evidence type="ECO:0000256" key="2">
    <source>
        <dbReference type="ARBA" id="ARBA00001974"/>
    </source>
</evidence>
<evidence type="ECO:0000256" key="7">
    <source>
        <dbReference type="ARBA" id="ARBA00023134"/>
    </source>
</evidence>
<organism evidence="10">
    <name type="scientific">marine sediment metagenome</name>
    <dbReference type="NCBI Taxonomy" id="412755"/>
    <lineage>
        <taxon>unclassified sequences</taxon>
        <taxon>metagenomes</taxon>
        <taxon>ecological metagenomes</taxon>
    </lineage>
</organism>
<dbReference type="PROSITE" id="PS00905">
    <property type="entry name" value="GTP1_OBG"/>
    <property type="match status" value="1"/>
</dbReference>
<dbReference type="EMBL" id="LAZR01053384">
    <property type="protein sequence ID" value="KKK80865.1"/>
    <property type="molecule type" value="Genomic_DNA"/>
</dbReference>
<dbReference type="InterPro" id="IPR036346">
    <property type="entry name" value="GTP-bd_prot_GTP1/OBG_C_sf"/>
</dbReference>
<dbReference type="GO" id="GO:0019285">
    <property type="term" value="P:glycine betaine biosynthetic process from choline"/>
    <property type="evidence" value="ECO:0007669"/>
    <property type="project" value="TreeGrafter"/>
</dbReference>
<evidence type="ECO:0000313" key="10">
    <source>
        <dbReference type="EMBL" id="KKK80865.1"/>
    </source>
</evidence>
<dbReference type="Pfam" id="PF00732">
    <property type="entry name" value="GMC_oxred_N"/>
    <property type="match status" value="1"/>
</dbReference>
<keyword evidence="4" id="KW-0285">Flavoprotein</keyword>
<dbReference type="PANTHER" id="PTHR11552">
    <property type="entry name" value="GLUCOSE-METHANOL-CHOLINE GMC OXIDOREDUCTASE"/>
    <property type="match status" value="1"/>
</dbReference>
<dbReference type="GO" id="GO:0005525">
    <property type="term" value="F:GTP binding"/>
    <property type="evidence" value="ECO:0007669"/>
    <property type="project" value="UniProtKB-KW"/>
</dbReference>
<comment type="cofactor">
    <cofactor evidence="1">
        <name>Mg(2+)</name>
        <dbReference type="ChEBI" id="CHEBI:18420"/>
    </cofactor>
</comment>
<dbReference type="InterPro" id="IPR027417">
    <property type="entry name" value="P-loop_NTPase"/>
</dbReference>
<dbReference type="PROSITE" id="PS51710">
    <property type="entry name" value="G_OBG"/>
    <property type="match status" value="1"/>
</dbReference>
<evidence type="ECO:0000256" key="6">
    <source>
        <dbReference type="ARBA" id="ARBA00022827"/>
    </source>
</evidence>
<keyword evidence="7" id="KW-0342">GTP-binding</keyword>
<dbReference type="GO" id="GO:0016020">
    <property type="term" value="C:membrane"/>
    <property type="evidence" value="ECO:0007669"/>
    <property type="project" value="TreeGrafter"/>
</dbReference>
<sequence length="404" mass="44670">TTLEPALGVVDVGYERFVVADIPGLIEGAHEGAGLGLDFLRHVERTKVLVHMVDGSSADPLADVDAVNRELSQYSEALADRPQLLVVNKIDLPEVEERMPELKGVFSERGITPLFLSAAERRGTDELVRRLVEQLAAQEEERPPEEIPTIRPQPLGRRFNVRREGEGFRVEGERVATFAEMMPVGVEEGKQELWWRLGRWGVSGALRRAGAQAGYQMTEDYNGEKQEGFGPMEQTVWNGRRWSAANAYLRPAQKTGNVTLIRALAQRVVIEEGRAVGVEVKRGNAIEIIRAQREVVLAASSINSPKLLMLSGIGPAAHLAEHGIDVVADRPGVGQNLQDHLELYIQMASSQPITLYKHWNLLSKAVIGAQWLFTKTGMGASNQFESAAFIRSKPGVEHPDIQYH</sequence>
<dbReference type="SUPFAM" id="SSF52540">
    <property type="entry name" value="P-loop containing nucleoside triphosphate hydrolases"/>
    <property type="match status" value="1"/>
</dbReference>
<dbReference type="InterPro" id="IPR031167">
    <property type="entry name" value="G_OBG"/>
</dbReference>
<dbReference type="Gene3D" id="3.50.50.60">
    <property type="entry name" value="FAD/NAD(P)-binding domain"/>
    <property type="match status" value="1"/>
</dbReference>
<reference evidence="10" key="1">
    <citation type="journal article" date="2015" name="Nature">
        <title>Complex archaea that bridge the gap between prokaryotes and eukaryotes.</title>
        <authorList>
            <person name="Spang A."/>
            <person name="Saw J.H."/>
            <person name="Jorgensen S.L."/>
            <person name="Zaremba-Niedzwiedzka K."/>
            <person name="Martijn J."/>
            <person name="Lind A.E."/>
            <person name="van Eijk R."/>
            <person name="Schleper C."/>
            <person name="Guy L."/>
            <person name="Ettema T.J."/>
        </authorList>
    </citation>
    <scope>NUCLEOTIDE SEQUENCE</scope>
</reference>
<protein>
    <recommendedName>
        <fullName evidence="11">Glucose-methanol-choline oxidoreductase N-terminal domain-containing protein</fullName>
    </recommendedName>
</protein>
<dbReference type="PROSITE" id="PS00624">
    <property type="entry name" value="GMC_OXRED_2"/>
    <property type="match status" value="1"/>
</dbReference>
<dbReference type="SUPFAM" id="SSF102741">
    <property type="entry name" value="Obg GTP-binding protein C-terminal domain"/>
    <property type="match status" value="1"/>
</dbReference>
<comment type="caution">
    <text evidence="10">The sequence shown here is derived from an EMBL/GenBank/DDBJ whole genome shotgun (WGS) entry which is preliminary data.</text>
</comment>
<dbReference type="InterPro" id="IPR012132">
    <property type="entry name" value="GMC_OxRdtase"/>
</dbReference>
<feature type="non-terminal residue" evidence="10">
    <location>
        <position position="1"/>
    </location>
</feature>
<dbReference type="SUPFAM" id="SSF51905">
    <property type="entry name" value="FAD/NAD(P)-binding domain"/>
    <property type="match status" value="1"/>
</dbReference>
<proteinExistence type="inferred from homology"/>
<keyword evidence="5" id="KW-0547">Nucleotide-binding</keyword>
<comment type="similarity">
    <text evidence="3">Belongs to the GMC oxidoreductase family.</text>
</comment>
<evidence type="ECO:0000256" key="4">
    <source>
        <dbReference type="ARBA" id="ARBA00022630"/>
    </source>
</evidence>
<feature type="domain" description="OBG-type G" evidence="8">
    <location>
        <begin position="1"/>
        <end position="136"/>
    </location>
</feature>
<dbReference type="InterPro" id="IPR006074">
    <property type="entry name" value="GTP1-OBG_CS"/>
</dbReference>
<keyword evidence="6" id="KW-0274">FAD</keyword>
<dbReference type="AlphaFoldDB" id="A0A0F8Z4F4"/>
<evidence type="ECO:0000259" key="9">
    <source>
        <dbReference type="PROSITE" id="PS51881"/>
    </source>
</evidence>
<dbReference type="InterPro" id="IPR015349">
    <property type="entry name" value="OCT_dom"/>
</dbReference>
<name>A0A0F8Z4F4_9ZZZZ</name>
<gene>
    <name evidence="10" type="ORF">LCGC14_2819220</name>
</gene>
<dbReference type="Gene3D" id="3.40.50.300">
    <property type="entry name" value="P-loop containing nucleotide triphosphate hydrolases"/>
    <property type="match status" value="1"/>
</dbReference>
<dbReference type="Gene3D" id="3.30.300.350">
    <property type="entry name" value="GTP-binding protein OBG, C-terminal domain"/>
    <property type="match status" value="1"/>
</dbReference>
<dbReference type="CDD" id="cd01898">
    <property type="entry name" value="Obg"/>
    <property type="match status" value="1"/>
</dbReference>
<evidence type="ECO:0000259" key="8">
    <source>
        <dbReference type="PROSITE" id="PS51710"/>
    </source>
</evidence>
<evidence type="ECO:0008006" key="11">
    <source>
        <dbReference type="Google" id="ProtNLM"/>
    </source>
</evidence>
<dbReference type="PROSITE" id="PS51881">
    <property type="entry name" value="OCT"/>
    <property type="match status" value="1"/>
</dbReference>
<dbReference type="InterPro" id="IPR000172">
    <property type="entry name" value="GMC_OxRdtase_N"/>
</dbReference>
<feature type="non-terminal residue" evidence="10">
    <location>
        <position position="404"/>
    </location>
</feature>
<evidence type="ECO:0000256" key="5">
    <source>
        <dbReference type="ARBA" id="ARBA00022741"/>
    </source>
</evidence>
<dbReference type="Pfam" id="PF01926">
    <property type="entry name" value="MMR_HSR1"/>
    <property type="match status" value="1"/>
</dbReference>